<dbReference type="SMART" id="SM00342">
    <property type="entry name" value="HTH_ARAC"/>
    <property type="match status" value="1"/>
</dbReference>
<evidence type="ECO:0000256" key="1">
    <source>
        <dbReference type="ARBA" id="ARBA00023015"/>
    </source>
</evidence>
<dbReference type="Pfam" id="PF12833">
    <property type="entry name" value="HTH_18"/>
    <property type="match status" value="1"/>
</dbReference>
<dbReference type="InterPro" id="IPR018060">
    <property type="entry name" value="HTH_AraC"/>
</dbReference>
<dbReference type="PANTHER" id="PTHR43280:SF2">
    <property type="entry name" value="HTH-TYPE TRANSCRIPTIONAL REGULATOR EXSA"/>
    <property type="match status" value="1"/>
</dbReference>
<keyword evidence="1" id="KW-0805">Transcription regulation</keyword>
<sequence>MDYIHEIVKIEEQMPIKIYIQKLSTFFIEKHWHSDVELTYIISGKIDMVNIDGVKYTAKKDDIFLINSNTIHSFFVAHVETKTVTLLIPYEFIKKTYPEIGTKFFNCMCFSNANNEKKFPFDDLRTILDQITEFYDKEQLFWNIKLTSLSYELIYFLLKNFTQNRTESEIITNNENLEKISIICNYIKNHYKKSLSVNKIASIYSYSPEYLCRYFKKHMGMTIHKYIDTIRLMNSHRDLLNTDYSITRIALENGFPNEKSFTRVFKSIYEETPDKYRKKLLNKNCLESQK</sequence>
<evidence type="ECO:0000256" key="2">
    <source>
        <dbReference type="ARBA" id="ARBA00023125"/>
    </source>
</evidence>
<gene>
    <name evidence="5" type="ORF">SJI18_20390</name>
</gene>
<evidence type="ECO:0000313" key="5">
    <source>
        <dbReference type="EMBL" id="MEF2114651.1"/>
    </source>
</evidence>
<dbReference type="PANTHER" id="PTHR43280">
    <property type="entry name" value="ARAC-FAMILY TRANSCRIPTIONAL REGULATOR"/>
    <property type="match status" value="1"/>
</dbReference>
<name>A0ABU7UUM9_9CLOT</name>
<dbReference type="InterPro" id="IPR013096">
    <property type="entry name" value="Cupin_2"/>
</dbReference>
<dbReference type="Proteomes" id="UP001498469">
    <property type="component" value="Unassembled WGS sequence"/>
</dbReference>
<evidence type="ECO:0000256" key="3">
    <source>
        <dbReference type="ARBA" id="ARBA00023163"/>
    </source>
</evidence>
<protein>
    <submittedName>
        <fullName evidence="5">AraC family transcriptional regulator</fullName>
    </submittedName>
</protein>
<reference evidence="5 6" key="1">
    <citation type="submission" date="2023-11" db="EMBL/GenBank/DDBJ databases">
        <title>Draft genome sequence of a psychrophilic Clostridium strain from permafrost water brine.</title>
        <authorList>
            <person name="Shcherbakova V.A."/>
            <person name="Trubitsyn V.E."/>
            <person name="Zakharyuk A.G."/>
        </authorList>
    </citation>
    <scope>NUCLEOTIDE SEQUENCE [LARGE SCALE GENOMIC DNA]</scope>
    <source>
        <strain evidence="5 6">14F</strain>
    </source>
</reference>
<feature type="domain" description="HTH araC/xylS-type" evidence="4">
    <location>
        <begin position="181"/>
        <end position="279"/>
    </location>
</feature>
<comment type="caution">
    <text evidence="5">The sequence shown here is derived from an EMBL/GenBank/DDBJ whole genome shotgun (WGS) entry which is preliminary data.</text>
</comment>
<dbReference type="Pfam" id="PF07883">
    <property type="entry name" value="Cupin_2"/>
    <property type="match status" value="1"/>
</dbReference>
<evidence type="ECO:0000259" key="4">
    <source>
        <dbReference type="PROSITE" id="PS01124"/>
    </source>
</evidence>
<organism evidence="5 6">
    <name type="scientific">Clostridium frigoriphilum</name>
    <dbReference type="NCBI Taxonomy" id="443253"/>
    <lineage>
        <taxon>Bacteria</taxon>
        <taxon>Bacillati</taxon>
        <taxon>Bacillota</taxon>
        <taxon>Clostridia</taxon>
        <taxon>Eubacteriales</taxon>
        <taxon>Clostridiaceae</taxon>
        <taxon>Clostridium</taxon>
    </lineage>
</organism>
<dbReference type="CDD" id="cd02208">
    <property type="entry name" value="cupin_RmlC-like"/>
    <property type="match status" value="1"/>
</dbReference>
<dbReference type="PROSITE" id="PS00041">
    <property type="entry name" value="HTH_ARAC_FAMILY_1"/>
    <property type="match status" value="1"/>
</dbReference>
<dbReference type="PROSITE" id="PS01124">
    <property type="entry name" value="HTH_ARAC_FAMILY_2"/>
    <property type="match status" value="1"/>
</dbReference>
<dbReference type="InterPro" id="IPR018062">
    <property type="entry name" value="HTH_AraC-typ_CS"/>
</dbReference>
<accession>A0ABU7UUM9</accession>
<proteinExistence type="predicted"/>
<dbReference type="EMBL" id="JAZHFS010000026">
    <property type="protein sequence ID" value="MEF2114651.1"/>
    <property type="molecule type" value="Genomic_DNA"/>
</dbReference>
<keyword evidence="6" id="KW-1185">Reference proteome</keyword>
<keyword evidence="3" id="KW-0804">Transcription</keyword>
<dbReference type="RefSeq" id="WP_216255475.1">
    <property type="nucleotide sequence ID" value="NZ_JAZHFS010000026.1"/>
</dbReference>
<keyword evidence="2" id="KW-0238">DNA-binding</keyword>
<evidence type="ECO:0000313" key="6">
    <source>
        <dbReference type="Proteomes" id="UP001498469"/>
    </source>
</evidence>